<evidence type="ECO:0000256" key="8">
    <source>
        <dbReference type="ARBA" id="ARBA00023098"/>
    </source>
</evidence>
<evidence type="ECO:0000256" key="7">
    <source>
        <dbReference type="ARBA" id="ARBA00023002"/>
    </source>
</evidence>
<feature type="transmembrane region" description="Helical" evidence="13">
    <location>
        <begin position="117"/>
        <end position="137"/>
    </location>
</feature>
<keyword evidence="3 11" id="KW-0444">Lipid biosynthesis</keyword>
<evidence type="ECO:0000256" key="1">
    <source>
        <dbReference type="ARBA" id="ARBA00004141"/>
    </source>
</evidence>
<keyword evidence="15" id="KW-1185">Reference proteome</keyword>
<comment type="domain">
    <text evidence="11">The histidine box domains are involved in binding the catalytic metal ions.</text>
</comment>
<comment type="similarity">
    <text evidence="2 11">Belongs to the fatty acid desaturase type 1 family.</text>
</comment>
<comment type="cofactor">
    <cofactor evidence="11">
        <name>Fe(2+)</name>
        <dbReference type="ChEBI" id="CHEBI:29033"/>
    </cofactor>
</comment>
<feature type="transmembrane region" description="Helical" evidence="13">
    <location>
        <begin position="176"/>
        <end position="196"/>
    </location>
</feature>
<evidence type="ECO:0000256" key="13">
    <source>
        <dbReference type="SAM" id="Phobius"/>
    </source>
</evidence>
<evidence type="ECO:0000256" key="4">
    <source>
        <dbReference type="ARBA" id="ARBA00022692"/>
    </source>
</evidence>
<evidence type="ECO:0000256" key="3">
    <source>
        <dbReference type="ARBA" id="ARBA00022516"/>
    </source>
</evidence>
<protein>
    <submittedName>
        <fullName evidence="14">Uncharacterized protein</fullName>
    </submittedName>
</protein>
<gene>
    <name evidence="14" type="ORF">BEMITA_LOCUS11165</name>
</gene>
<keyword evidence="10 11" id="KW-0275">Fatty acid biosynthesis</keyword>
<dbReference type="Proteomes" id="UP001152759">
    <property type="component" value="Chromosome 7"/>
</dbReference>
<reference evidence="14" key="1">
    <citation type="submission" date="2021-12" db="EMBL/GenBank/DDBJ databases">
        <authorList>
            <person name="King R."/>
        </authorList>
    </citation>
    <scope>NUCLEOTIDE SEQUENCE</scope>
</reference>
<proteinExistence type="inferred from homology"/>
<keyword evidence="5" id="KW-0276">Fatty acid metabolism</keyword>
<sequence>MPPFSANLDSNAAAKPALHNHDEDPDNGMEMKSADRLRFTNEEDQPLSFASHMVSDVTKKVSSLLSTLKYAALRLYIVFWHELSMDPQVRHSPWSPPPQDEVKMSKNQISIVRQRRIYALIVHVAALVGLYHCLVGNVRLFTVLWALGLGVASSTAVTAGAHRLWSHHSFKATWQLRVILMLFQTMALEFSILNWVTNHRVHHKFVDTDGDPHNSRRGFFFSHIGWLLIAPHPDVLRNRKLVHTADVRSDWVVHFQTRYYVYLNLILCYLIPTVIPWYFWAEDFWVAHFVAGHLRQVLFLHGTFTINSLAHLWGSKPYDKNICPTENMLVSVASMGDGWHNYHHVFPWDYKNAEKWDYRLNFSAALVDAFAKLGWAYDLKTVPERMVAERVLKTGDGSHPLSQAAHSHPTGEDAVYGWNDLDMPQEHRDIALITHKKQR</sequence>
<evidence type="ECO:0000256" key="5">
    <source>
        <dbReference type="ARBA" id="ARBA00022832"/>
    </source>
</evidence>
<keyword evidence="7 11" id="KW-0560">Oxidoreductase</keyword>
<evidence type="ECO:0000256" key="11">
    <source>
        <dbReference type="RuleBase" id="RU000581"/>
    </source>
</evidence>
<dbReference type="GO" id="GO:0006636">
    <property type="term" value="P:unsaturated fatty acid biosynthetic process"/>
    <property type="evidence" value="ECO:0007669"/>
    <property type="project" value="TreeGrafter"/>
</dbReference>
<dbReference type="GO" id="GO:0004768">
    <property type="term" value="F:stearoyl-CoA 9-desaturase activity"/>
    <property type="evidence" value="ECO:0007669"/>
    <property type="project" value="TreeGrafter"/>
</dbReference>
<dbReference type="EMBL" id="OU963868">
    <property type="protein sequence ID" value="CAH0392680.1"/>
    <property type="molecule type" value="Genomic_DNA"/>
</dbReference>
<dbReference type="PANTHER" id="PTHR11351:SF31">
    <property type="entry name" value="DESATURASE 1, ISOFORM A-RELATED"/>
    <property type="match status" value="1"/>
</dbReference>
<dbReference type="KEGG" id="btab:109037527"/>
<feature type="region of interest" description="Disordered" evidence="12">
    <location>
        <begin position="1"/>
        <end position="30"/>
    </location>
</feature>
<comment type="subcellular location">
    <subcellularLocation>
        <location evidence="1">Membrane</location>
        <topology evidence="1">Multi-pass membrane protein</topology>
    </subcellularLocation>
</comment>
<keyword evidence="4 11" id="KW-0812">Transmembrane</keyword>
<name>A0A9P0AEE8_BEMTA</name>
<feature type="transmembrane region" description="Helical" evidence="13">
    <location>
        <begin position="259"/>
        <end position="280"/>
    </location>
</feature>
<dbReference type="PANTHER" id="PTHR11351">
    <property type="entry name" value="ACYL-COA DESATURASE"/>
    <property type="match status" value="1"/>
</dbReference>
<keyword evidence="9 13" id="KW-0472">Membrane</keyword>
<evidence type="ECO:0000256" key="6">
    <source>
        <dbReference type="ARBA" id="ARBA00022989"/>
    </source>
</evidence>
<keyword evidence="8" id="KW-0443">Lipid metabolism</keyword>
<organism evidence="14 15">
    <name type="scientific">Bemisia tabaci</name>
    <name type="common">Sweetpotato whitefly</name>
    <name type="synonym">Aleurodes tabaci</name>
    <dbReference type="NCBI Taxonomy" id="7038"/>
    <lineage>
        <taxon>Eukaryota</taxon>
        <taxon>Metazoa</taxon>
        <taxon>Ecdysozoa</taxon>
        <taxon>Arthropoda</taxon>
        <taxon>Hexapoda</taxon>
        <taxon>Insecta</taxon>
        <taxon>Pterygota</taxon>
        <taxon>Neoptera</taxon>
        <taxon>Paraneoptera</taxon>
        <taxon>Hemiptera</taxon>
        <taxon>Sternorrhyncha</taxon>
        <taxon>Aleyrodoidea</taxon>
        <taxon>Aleyrodidae</taxon>
        <taxon>Aleyrodinae</taxon>
        <taxon>Bemisia</taxon>
    </lineage>
</organism>
<dbReference type="AlphaFoldDB" id="A0A9P0AEE8"/>
<dbReference type="PRINTS" id="PR00075">
    <property type="entry name" value="FACDDSATRASE"/>
</dbReference>
<dbReference type="InterPro" id="IPR015876">
    <property type="entry name" value="Acyl-CoA_DS"/>
</dbReference>
<dbReference type="GO" id="GO:0005789">
    <property type="term" value="C:endoplasmic reticulum membrane"/>
    <property type="evidence" value="ECO:0007669"/>
    <property type="project" value="TreeGrafter"/>
</dbReference>
<evidence type="ECO:0000256" key="12">
    <source>
        <dbReference type="SAM" id="MobiDB-lite"/>
    </source>
</evidence>
<accession>A0A9P0AEE8</accession>
<evidence type="ECO:0000256" key="2">
    <source>
        <dbReference type="ARBA" id="ARBA00009295"/>
    </source>
</evidence>
<evidence type="ECO:0000256" key="10">
    <source>
        <dbReference type="ARBA" id="ARBA00023160"/>
    </source>
</evidence>
<dbReference type="GO" id="GO:0005506">
    <property type="term" value="F:iron ion binding"/>
    <property type="evidence" value="ECO:0007669"/>
    <property type="project" value="TreeGrafter"/>
</dbReference>
<feature type="transmembrane region" description="Helical" evidence="13">
    <location>
        <begin position="143"/>
        <end position="164"/>
    </location>
</feature>
<evidence type="ECO:0000313" key="15">
    <source>
        <dbReference type="Proteomes" id="UP001152759"/>
    </source>
</evidence>
<dbReference type="CDD" id="cd03505">
    <property type="entry name" value="Delta9-FADS-like"/>
    <property type="match status" value="1"/>
</dbReference>
<evidence type="ECO:0000256" key="9">
    <source>
        <dbReference type="ARBA" id="ARBA00023136"/>
    </source>
</evidence>
<keyword evidence="6 13" id="KW-1133">Transmembrane helix</keyword>
<evidence type="ECO:0000313" key="14">
    <source>
        <dbReference type="EMBL" id="CAH0392680.1"/>
    </source>
</evidence>